<reference evidence="5 6" key="1">
    <citation type="submission" date="2023-07" db="EMBL/GenBank/DDBJ databases">
        <title>Genomic Encyclopedia of Type Strains, Phase IV (KMG-IV): sequencing the most valuable type-strain genomes for metagenomic binning, comparative biology and taxonomic classification.</title>
        <authorList>
            <person name="Goeker M."/>
        </authorList>
    </citation>
    <scope>NUCLEOTIDE SEQUENCE [LARGE SCALE GENOMIC DNA]</scope>
    <source>
        <strain evidence="5 6">DSM 19922</strain>
    </source>
</reference>
<dbReference type="InterPro" id="IPR051455">
    <property type="entry name" value="Bact_solute-bind_prot3"/>
</dbReference>
<evidence type="ECO:0000313" key="5">
    <source>
        <dbReference type="EMBL" id="MDQ0531290.1"/>
    </source>
</evidence>
<evidence type="ECO:0000256" key="1">
    <source>
        <dbReference type="ARBA" id="ARBA00010333"/>
    </source>
</evidence>
<dbReference type="SUPFAM" id="SSF53850">
    <property type="entry name" value="Periplasmic binding protein-like II"/>
    <property type="match status" value="1"/>
</dbReference>
<sequence length="369" mass="39884">MEPASGSGAAEANVVGGIGVGEMIRRAGRRLGTALLLALLAAPALAPAAHAEDGETLDRIRSRGVLVCGLRSGVSGISFTDPQGHLDGFLADVCRALAAATLGSAQAIRVVRLPDKPQEFEAVEKHEVDIALTTTTWTFSRDLSHDVEFLLPLLYDGQGFAILADGTPPPLDRLGPQTVCVKTATTTVRNLEDHIRQADRPWTLRTFKTFDEALQAFLAHECGLLTTDRTVLVTSLAGYRRAGLGIHIYPDVISREPLTPYIVRGDRNWYDITRWILHALILADARGLAAADIRAGRIPDDPELQAMLGHAGSAARMLGLPDDWAVQALAQVGNYGEIFDRNLAIPYGMDRGLNRPWTQGGMLYAPPFR</sequence>
<evidence type="ECO:0000256" key="2">
    <source>
        <dbReference type="ARBA" id="ARBA00022448"/>
    </source>
</evidence>
<dbReference type="EMBL" id="JAUSVU010000001">
    <property type="protein sequence ID" value="MDQ0531290.1"/>
    <property type="molecule type" value="Genomic_DNA"/>
</dbReference>
<dbReference type="PANTHER" id="PTHR30085:SF7">
    <property type="entry name" value="AMINO-ACID ABC TRANSPORTER-BINDING PROTEIN YHDW-RELATED"/>
    <property type="match status" value="1"/>
</dbReference>
<dbReference type="Gene3D" id="3.40.190.10">
    <property type="entry name" value="Periplasmic binding protein-like II"/>
    <property type="match status" value="2"/>
</dbReference>
<dbReference type="RefSeq" id="WP_307353643.1">
    <property type="nucleotide sequence ID" value="NZ_JAGINO010000001.1"/>
</dbReference>
<dbReference type="InterPro" id="IPR001638">
    <property type="entry name" value="Solute-binding_3/MltF_N"/>
</dbReference>
<evidence type="ECO:0000256" key="3">
    <source>
        <dbReference type="ARBA" id="ARBA00022729"/>
    </source>
</evidence>
<keyword evidence="3" id="KW-0732">Signal</keyword>
<keyword evidence="2" id="KW-0813">Transport</keyword>
<name>A0ABU0MCY3_9PROT</name>
<evidence type="ECO:0000313" key="6">
    <source>
        <dbReference type="Proteomes" id="UP001244552"/>
    </source>
</evidence>
<comment type="caution">
    <text evidence="5">The sequence shown here is derived from an EMBL/GenBank/DDBJ whole genome shotgun (WGS) entry which is preliminary data.</text>
</comment>
<dbReference type="CDD" id="cd13692">
    <property type="entry name" value="PBP2_BztA"/>
    <property type="match status" value="1"/>
</dbReference>
<organism evidence="5 6">
    <name type="scientific">Azospirillum picis</name>
    <dbReference type="NCBI Taxonomy" id="488438"/>
    <lineage>
        <taxon>Bacteria</taxon>
        <taxon>Pseudomonadati</taxon>
        <taxon>Pseudomonadota</taxon>
        <taxon>Alphaproteobacteria</taxon>
        <taxon>Rhodospirillales</taxon>
        <taxon>Azospirillaceae</taxon>
        <taxon>Azospirillum</taxon>
    </lineage>
</organism>
<comment type="similarity">
    <text evidence="1">Belongs to the bacterial solute-binding protein 3 family.</text>
</comment>
<dbReference type="PANTHER" id="PTHR30085">
    <property type="entry name" value="AMINO ACID ABC TRANSPORTER PERMEASE"/>
    <property type="match status" value="1"/>
</dbReference>
<dbReference type="Proteomes" id="UP001244552">
    <property type="component" value="Unassembled WGS sequence"/>
</dbReference>
<proteinExistence type="inferred from homology"/>
<evidence type="ECO:0000259" key="4">
    <source>
        <dbReference type="SMART" id="SM00062"/>
    </source>
</evidence>
<keyword evidence="6" id="KW-1185">Reference proteome</keyword>
<accession>A0ABU0MCY3</accession>
<gene>
    <name evidence="5" type="ORF">QO018_000122</name>
</gene>
<dbReference type="SMART" id="SM00062">
    <property type="entry name" value="PBPb"/>
    <property type="match status" value="1"/>
</dbReference>
<feature type="domain" description="Solute-binding protein family 3/N-terminal" evidence="4">
    <location>
        <begin position="65"/>
        <end position="291"/>
    </location>
</feature>
<protein>
    <submittedName>
        <fullName evidence="5">General L-amino acid transport system substrate-binding protein</fullName>
    </submittedName>
</protein>